<evidence type="ECO:0000313" key="2">
    <source>
        <dbReference type="Proteomes" id="UP000190235"/>
    </source>
</evidence>
<dbReference type="Proteomes" id="UP000190235">
    <property type="component" value="Chromosome I"/>
</dbReference>
<evidence type="ECO:0000313" key="1">
    <source>
        <dbReference type="EMBL" id="SHM50943.1"/>
    </source>
</evidence>
<name>A0A1M7JDI4_9FLAO</name>
<accession>A0A1M7JDI4</accession>
<gene>
    <name evidence="1" type="ORF">SAMN05878281_0915</name>
</gene>
<organism evidence="1 2">
    <name type="scientific">Salegentibacter salegens</name>
    <dbReference type="NCBI Taxonomy" id="143223"/>
    <lineage>
        <taxon>Bacteria</taxon>
        <taxon>Pseudomonadati</taxon>
        <taxon>Bacteroidota</taxon>
        <taxon>Flavobacteriia</taxon>
        <taxon>Flavobacteriales</taxon>
        <taxon>Flavobacteriaceae</taxon>
        <taxon>Salegentibacter</taxon>
    </lineage>
</organism>
<keyword evidence="2" id="KW-1185">Reference proteome</keyword>
<reference evidence="2" key="1">
    <citation type="submission" date="2016-11" db="EMBL/GenBank/DDBJ databases">
        <authorList>
            <person name="Varghese N."/>
            <person name="Submissions S."/>
        </authorList>
    </citation>
    <scope>NUCLEOTIDE SEQUENCE [LARGE SCALE GENOMIC DNA]</scope>
    <source>
        <strain evidence="2">ACAM 48</strain>
    </source>
</reference>
<dbReference type="EMBL" id="LT670848">
    <property type="protein sequence ID" value="SHM50943.1"/>
    <property type="molecule type" value="Genomic_DNA"/>
</dbReference>
<dbReference type="AlphaFoldDB" id="A0A1M7JDI4"/>
<protein>
    <submittedName>
        <fullName evidence="1">Uncharacterized protein</fullName>
    </submittedName>
</protein>
<proteinExistence type="predicted"/>
<sequence>MLLTLSNLYIDTREQVLTDVKVYENNAQTMLI</sequence>